<dbReference type="SUPFAM" id="SSF56801">
    <property type="entry name" value="Acetyl-CoA synthetase-like"/>
    <property type="match status" value="1"/>
</dbReference>
<dbReference type="EMBL" id="DF933813">
    <property type="protein sequence ID" value="GAM35261.1"/>
    <property type="molecule type" value="Genomic_DNA"/>
</dbReference>
<dbReference type="PANTHER" id="PTHR43439">
    <property type="entry name" value="PHENYLACETATE-COENZYME A LIGASE"/>
    <property type="match status" value="1"/>
</dbReference>
<feature type="domain" description="AMP-dependent synthetase/ligase" evidence="4">
    <location>
        <begin position="150"/>
        <end position="429"/>
    </location>
</feature>
<proteinExistence type="predicted"/>
<keyword evidence="2" id="KW-0597">Phosphoprotein</keyword>
<dbReference type="PROSITE" id="PS00455">
    <property type="entry name" value="AMP_BINDING"/>
    <property type="match status" value="1"/>
</dbReference>
<name>A0A6V8H6W5_TALPI</name>
<dbReference type="Pfam" id="PF23562">
    <property type="entry name" value="AMP-binding_C_3"/>
    <property type="match status" value="1"/>
</dbReference>
<sequence length="647" mass="72479">MPSLVPKFVYRLAPFRRNSKGTVQMVEEANQTEAHHHSNPPADDSNISPTRALSENDILNFVNQGEKHQLIPTIIDYNASHNPEKVFASIPADNNDLSKGFRDITYVELSKAVDKAAFWLEETLGPAHGEAASSSDGQQDEAPKSNFPTFAIYGTRDLRYSIFAVAAMKVGYKMLSPSLLASVDAHVHLIKETDCHNILCIPTTLSLVEDITTNLRHAGSSDYSISTTIAPEVADLLPVGKETVENEQSRQYPYNKRWDEACNDPCLIVHTSGSTGMPKVVYYTQRMLANPITQSLLPPVEGRVPLLREWHGQRILTTVPPFHLMGYAGFLVCPIYVDAVGVMGPPDRPFDAALADEIHRYARLDIGMYHPSLLQDLVRDEVKRQELGKLKLICYAGSPLETKTGQWLASEFGTVRNILGSTESFGWPIAQVLDSKTDWDYIHFYPVKGIEFKPIGLAGSKNMDSESEEDVVGEEELYELVVHRTIETDALTNIFRSRPQATIWPTKDLWKPHPDPAKKNHWLYQGRGDDLVVLSGEIKMYAAHLEDRIASSHPLIRTALVGGHQRKWPFLLLELADSATTLDDVWPRVDEINRRYTHSSVRLSRSLVLVAEPSRPFVRLAKGSVARKQTFDLYAQDIDGLYAAMEQ</sequence>
<keyword evidence="6" id="KW-1185">Reference proteome</keyword>
<evidence type="ECO:0000256" key="3">
    <source>
        <dbReference type="SAM" id="MobiDB-lite"/>
    </source>
</evidence>
<dbReference type="InterPro" id="IPR000873">
    <property type="entry name" value="AMP-dep_synth/lig_dom"/>
</dbReference>
<dbReference type="Proteomes" id="UP000053095">
    <property type="component" value="Unassembled WGS sequence"/>
</dbReference>
<reference evidence="6" key="1">
    <citation type="journal article" date="2015" name="Genome Announc.">
        <title>Draft genome sequence of Talaromyces cellulolyticus strain Y-94, a source of lignocellulosic biomass-degrading enzymes.</title>
        <authorList>
            <person name="Fujii T."/>
            <person name="Koike H."/>
            <person name="Sawayama S."/>
            <person name="Yano S."/>
            <person name="Inoue H."/>
        </authorList>
    </citation>
    <scope>NUCLEOTIDE SEQUENCE [LARGE SCALE GENOMIC DNA]</scope>
    <source>
        <strain evidence="6">Y-94</strain>
    </source>
</reference>
<dbReference type="PANTHER" id="PTHR43439:SF2">
    <property type="entry name" value="ENZYME, PUTATIVE (JCVI)-RELATED"/>
    <property type="match status" value="1"/>
</dbReference>
<feature type="region of interest" description="Disordered" evidence="3">
    <location>
        <begin position="30"/>
        <end position="50"/>
    </location>
</feature>
<gene>
    <name evidence="5" type="ORF">TCE0_017r03457</name>
</gene>
<evidence type="ECO:0000259" key="4">
    <source>
        <dbReference type="Pfam" id="PF00501"/>
    </source>
</evidence>
<comment type="caution">
    <text evidence="5">The sequence shown here is derived from an EMBL/GenBank/DDBJ whole genome shotgun (WGS) entry which is preliminary data.</text>
</comment>
<evidence type="ECO:0000313" key="6">
    <source>
        <dbReference type="Proteomes" id="UP000053095"/>
    </source>
</evidence>
<evidence type="ECO:0000313" key="5">
    <source>
        <dbReference type="EMBL" id="GAM35261.1"/>
    </source>
</evidence>
<organism evidence="5 6">
    <name type="scientific">Talaromyces pinophilus</name>
    <name type="common">Penicillium pinophilum</name>
    <dbReference type="NCBI Taxonomy" id="128442"/>
    <lineage>
        <taxon>Eukaryota</taxon>
        <taxon>Fungi</taxon>
        <taxon>Dikarya</taxon>
        <taxon>Ascomycota</taxon>
        <taxon>Pezizomycotina</taxon>
        <taxon>Eurotiomycetes</taxon>
        <taxon>Eurotiomycetidae</taxon>
        <taxon>Eurotiales</taxon>
        <taxon>Trichocomaceae</taxon>
        <taxon>Talaromyces</taxon>
        <taxon>Talaromyces sect. Talaromyces</taxon>
    </lineage>
</organism>
<dbReference type="Pfam" id="PF00501">
    <property type="entry name" value="AMP-binding"/>
    <property type="match status" value="1"/>
</dbReference>
<evidence type="ECO:0000256" key="2">
    <source>
        <dbReference type="ARBA" id="ARBA00022553"/>
    </source>
</evidence>
<keyword evidence="1" id="KW-0596">Phosphopantetheine</keyword>
<dbReference type="InterPro" id="IPR020845">
    <property type="entry name" value="AMP-binding_CS"/>
</dbReference>
<dbReference type="InterPro" id="IPR042099">
    <property type="entry name" value="ANL_N_sf"/>
</dbReference>
<evidence type="ECO:0000256" key="1">
    <source>
        <dbReference type="ARBA" id="ARBA00022450"/>
    </source>
</evidence>
<accession>A0A6V8H6W5</accession>
<dbReference type="Gene3D" id="3.40.50.12780">
    <property type="entry name" value="N-terminal domain of ligase-like"/>
    <property type="match status" value="1"/>
</dbReference>
<protein>
    <submittedName>
        <fullName evidence="5">AMP-binding enzyme</fullName>
    </submittedName>
</protein>
<dbReference type="InterPro" id="IPR051414">
    <property type="entry name" value="Adenylate-forming_Reductase"/>
</dbReference>
<dbReference type="AlphaFoldDB" id="A0A6V8H6W5"/>